<dbReference type="PANTHER" id="PTHR33115">
    <property type="entry name" value="ARM REPEAT SUPERFAMILY PROTEIN"/>
    <property type="match status" value="1"/>
</dbReference>
<dbReference type="SUPFAM" id="SSF48371">
    <property type="entry name" value="ARM repeat"/>
    <property type="match status" value="1"/>
</dbReference>
<sequence>MAPLTSDLIHQFSGGTLFTMVVEGSVKVMHMLVASPEETGAGMGQEISNNKEAKQAIGILIQLNMETKSTPTFIKILGDIFVARGSRDMSIRKLADEALVKLCLQSGNNTGFILQMNDVKNKTCRKRAAEILEHMCNIHHTQYDECLNKLKEAMTTTIPKIICGEDNPT</sequence>
<dbReference type="InterPro" id="IPR016024">
    <property type="entry name" value="ARM-type_fold"/>
</dbReference>
<accession>M8B4E9</accession>
<name>M8B4E9_AEGTA</name>
<organism evidence="1">
    <name type="scientific">Aegilops tauschii</name>
    <name type="common">Tausch's goatgrass</name>
    <name type="synonym">Aegilops squarrosa</name>
    <dbReference type="NCBI Taxonomy" id="37682"/>
    <lineage>
        <taxon>Eukaryota</taxon>
        <taxon>Viridiplantae</taxon>
        <taxon>Streptophyta</taxon>
        <taxon>Embryophyta</taxon>
        <taxon>Tracheophyta</taxon>
        <taxon>Spermatophyta</taxon>
        <taxon>Magnoliopsida</taxon>
        <taxon>Liliopsida</taxon>
        <taxon>Poales</taxon>
        <taxon>Poaceae</taxon>
        <taxon>BOP clade</taxon>
        <taxon>Pooideae</taxon>
        <taxon>Triticodae</taxon>
        <taxon>Triticeae</taxon>
        <taxon>Triticinae</taxon>
        <taxon>Aegilops</taxon>
    </lineage>
</organism>
<dbReference type="ExpressionAtlas" id="M8B4E9">
    <property type="expression patterns" value="baseline"/>
</dbReference>
<reference evidence="1" key="1">
    <citation type="submission" date="2015-06" db="UniProtKB">
        <authorList>
            <consortium name="EnsemblPlants"/>
        </authorList>
    </citation>
    <scope>IDENTIFICATION</scope>
</reference>
<proteinExistence type="predicted"/>
<dbReference type="AlphaFoldDB" id="M8B4E9"/>
<protein>
    <submittedName>
        <fullName evidence="1">Uncharacterized protein</fullName>
    </submittedName>
</protein>
<dbReference type="PANTHER" id="PTHR33115:SF22">
    <property type="entry name" value="OS12G0449900 PROTEIN"/>
    <property type="match status" value="1"/>
</dbReference>
<dbReference type="EnsemblPlants" id="EMT08846">
    <property type="protein sequence ID" value="EMT08846"/>
    <property type="gene ID" value="F775_02594"/>
</dbReference>
<evidence type="ECO:0000313" key="1">
    <source>
        <dbReference type="EnsemblPlants" id="EMT08846"/>
    </source>
</evidence>